<dbReference type="OrthoDB" id="4540492at2759"/>
<comment type="caution">
    <text evidence="11">The sequence shown here is derived from an EMBL/GenBank/DDBJ whole genome shotgun (WGS) entry which is preliminary data.</text>
</comment>
<evidence type="ECO:0000313" key="12">
    <source>
        <dbReference type="Proteomes" id="UP000038010"/>
    </source>
</evidence>
<evidence type="ECO:0000256" key="3">
    <source>
        <dbReference type="ARBA" id="ARBA00022448"/>
    </source>
</evidence>
<dbReference type="GeneID" id="28739619"/>
<feature type="transmembrane region" description="Helical" evidence="9">
    <location>
        <begin position="12"/>
        <end position="29"/>
    </location>
</feature>
<evidence type="ECO:0000256" key="5">
    <source>
        <dbReference type="ARBA" id="ARBA00022989"/>
    </source>
</evidence>
<feature type="transmembrane region" description="Helical" evidence="9">
    <location>
        <begin position="144"/>
        <end position="168"/>
    </location>
</feature>
<feature type="transmembrane region" description="Helical" evidence="9">
    <location>
        <begin position="174"/>
        <end position="195"/>
    </location>
</feature>
<dbReference type="InterPro" id="IPR036259">
    <property type="entry name" value="MFS_trans_sf"/>
</dbReference>
<dbReference type="InterPro" id="IPR005829">
    <property type="entry name" value="Sugar_transporter_CS"/>
</dbReference>
<feature type="transmembrane region" description="Helical" evidence="9">
    <location>
        <begin position="110"/>
        <end position="132"/>
    </location>
</feature>
<dbReference type="EMBL" id="LFJN01000032">
    <property type="protein sequence ID" value="KPI36291.1"/>
    <property type="molecule type" value="Genomic_DNA"/>
</dbReference>
<dbReference type="Gene3D" id="1.20.1250.20">
    <property type="entry name" value="MFS general substrate transporter like domains"/>
    <property type="match status" value="1"/>
</dbReference>
<dbReference type="AlphaFoldDB" id="A0A0N0NIW3"/>
<dbReference type="RefSeq" id="XP_017996254.1">
    <property type="nucleotide sequence ID" value="XM_018147739.1"/>
</dbReference>
<evidence type="ECO:0000256" key="2">
    <source>
        <dbReference type="ARBA" id="ARBA00010992"/>
    </source>
</evidence>
<dbReference type="PANTHER" id="PTHR48022">
    <property type="entry name" value="PLASTIDIC GLUCOSE TRANSPORTER 4"/>
    <property type="match status" value="1"/>
</dbReference>
<dbReference type="InterPro" id="IPR005828">
    <property type="entry name" value="MFS_sugar_transport-like"/>
</dbReference>
<comment type="subcellular location">
    <subcellularLocation>
        <location evidence="1">Membrane</location>
        <topology evidence="1">Multi-pass membrane protein</topology>
    </subcellularLocation>
</comment>
<reference evidence="11 12" key="1">
    <citation type="submission" date="2015-06" db="EMBL/GenBank/DDBJ databases">
        <title>Draft genome of the ant-associated black yeast Phialophora attae CBS 131958.</title>
        <authorList>
            <person name="Moreno L.F."/>
            <person name="Stielow B.J."/>
            <person name="de Hoog S."/>
            <person name="Vicente V.A."/>
            <person name="Weiss V.A."/>
            <person name="de Vries M."/>
            <person name="Cruz L.M."/>
            <person name="Souza E.M."/>
        </authorList>
    </citation>
    <scope>NUCLEOTIDE SEQUENCE [LARGE SCALE GENOMIC DNA]</scope>
    <source>
        <strain evidence="11 12">CBS 131958</strain>
    </source>
</reference>
<evidence type="ECO:0000256" key="9">
    <source>
        <dbReference type="SAM" id="Phobius"/>
    </source>
</evidence>
<dbReference type="PROSITE" id="PS00217">
    <property type="entry name" value="SUGAR_TRANSPORT_2"/>
    <property type="match status" value="1"/>
</dbReference>
<keyword evidence="11" id="KW-0762">Sugar transport</keyword>
<feature type="domain" description="Major facilitator superfamily (MFS) profile" evidence="10">
    <location>
        <begin position="16"/>
        <end position="450"/>
    </location>
</feature>
<feature type="transmembrane region" description="Helical" evidence="9">
    <location>
        <begin position="425"/>
        <end position="446"/>
    </location>
</feature>
<proteinExistence type="inferred from homology"/>
<dbReference type="Pfam" id="PF00083">
    <property type="entry name" value="Sugar_tr"/>
    <property type="match status" value="1"/>
</dbReference>
<dbReference type="PRINTS" id="PR00171">
    <property type="entry name" value="SUGRTRNSPORT"/>
</dbReference>
<evidence type="ECO:0000259" key="10">
    <source>
        <dbReference type="PROSITE" id="PS50850"/>
    </source>
</evidence>
<keyword evidence="5 9" id="KW-1133">Transmembrane helix</keyword>
<evidence type="ECO:0000256" key="1">
    <source>
        <dbReference type="ARBA" id="ARBA00004141"/>
    </source>
</evidence>
<feature type="transmembrane region" description="Helical" evidence="9">
    <location>
        <begin position="299"/>
        <end position="318"/>
    </location>
</feature>
<name>A0A0N0NIW3_9EURO</name>
<evidence type="ECO:0000256" key="7">
    <source>
        <dbReference type="RuleBase" id="RU003346"/>
    </source>
</evidence>
<dbReference type="FunFam" id="1.20.1250.20:FF:000134">
    <property type="entry name" value="MFS sugar transporter protein"/>
    <property type="match status" value="1"/>
</dbReference>
<sequence>MFGIENLRGRRVRLLVTVVCGCSFSLFGYDQALYGGIASGPAFVEHFNHPSATLTGHTAAIYDIGCLLGAVFAFFIASRVGHRYALLLGSAIVTVGAVIQTSSVSIGMLIAGRVIGGIGNGLNTSVSPVYHAETSRTHSRGRAVIGELFILDLGWLTAQFVTFGFSFVKDSLQWRFPTIFQVFFLLPVFVILPWLPDSPRWLATKDRLSEAKRVLGQILDEDDSSPTFQSYYEEIQEVVKLEHAAEKVTIAEVWNGEGQNTYRLLLGCGIMCMQQIGGINIIAYYVVIIFQSLGLGNNLARILAACTGIGWLASNLASMLVIETWGRRKLLMLGGMGQFVTFLVAGIALGTGGDAKWAGIVVVTMVYLYFIVFAFAWQSIPFLYPAEIASLKYRARFYPMSIGTNWAFNYVVVLVTPVGLQNIGFWFYIIFAIFNFVNVFVVWFFYVETANKSLEQIDMMFVGEQHVDKKAMPPYSRLIRKTAARSSARYDQTQDDIGRRAGTEKLSSSEVEATHAA</sequence>
<dbReference type="SUPFAM" id="SSF103473">
    <property type="entry name" value="MFS general substrate transporter"/>
    <property type="match status" value="1"/>
</dbReference>
<feature type="transmembrane region" description="Helical" evidence="9">
    <location>
        <begin position="397"/>
        <end position="419"/>
    </location>
</feature>
<feature type="transmembrane region" description="Helical" evidence="9">
    <location>
        <begin position="84"/>
        <end position="104"/>
    </location>
</feature>
<evidence type="ECO:0000256" key="6">
    <source>
        <dbReference type="ARBA" id="ARBA00023136"/>
    </source>
</evidence>
<dbReference type="Proteomes" id="UP000038010">
    <property type="component" value="Unassembled WGS sequence"/>
</dbReference>
<comment type="similarity">
    <text evidence="2 7">Belongs to the major facilitator superfamily. Sugar transporter (TC 2.A.1.1) family.</text>
</comment>
<dbReference type="PROSITE" id="PS50850">
    <property type="entry name" value="MFS"/>
    <property type="match status" value="1"/>
</dbReference>
<feature type="transmembrane region" description="Helical" evidence="9">
    <location>
        <begin position="330"/>
        <end position="351"/>
    </location>
</feature>
<evidence type="ECO:0000313" key="11">
    <source>
        <dbReference type="EMBL" id="KPI36291.1"/>
    </source>
</evidence>
<feature type="transmembrane region" description="Helical" evidence="9">
    <location>
        <begin position="264"/>
        <end position="287"/>
    </location>
</feature>
<protein>
    <submittedName>
        <fullName evidence="11">Sugar transporter STL1</fullName>
    </submittedName>
</protein>
<feature type="transmembrane region" description="Helical" evidence="9">
    <location>
        <begin position="59"/>
        <end position="77"/>
    </location>
</feature>
<feature type="region of interest" description="Disordered" evidence="8">
    <location>
        <begin position="483"/>
        <end position="517"/>
    </location>
</feature>
<dbReference type="NCBIfam" id="TIGR00879">
    <property type="entry name" value="SP"/>
    <property type="match status" value="1"/>
</dbReference>
<dbReference type="InterPro" id="IPR003663">
    <property type="entry name" value="Sugar/inositol_transpt"/>
</dbReference>
<keyword evidence="12" id="KW-1185">Reference proteome</keyword>
<feature type="transmembrane region" description="Helical" evidence="9">
    <location>
        <begin position="357"/>
        <end position="377"/>
    </location>
</feature>
<keyword evidence="3 7" id="KW-0813">Transport</keyword>
<evidence type="ECO:0000256" key="4">
    <source>
        <dbReference type="ARBA" id="ARBA00022692"/>
    </source>
</evidence>
<gene>
    <name evidence="11" type="ORF">AB675_7376</name>
</gene>
<dbReference type="VEuPathDB" id="FungiDB:AB675_7376"/>
<accession>A0A0N0NIW3</accession>
<keyword evidence="6 9" id="KW-0472">Membrane</keyword>
<dbReference type="GO" id="GO:0016020">
    <property type="term" value="C:membrane"/>
    <property type="evidence" value="ECO:0007669"/>
    <property type="project" value="UniProtKB-SubCell"/>
</dbReference>
<dbReference type="InterPro" id="IPR020846">
    <property type="entry name" value="MFS_dom"/>
</dbReference>
<keyword evidence="4 9" id="KW-0812">Transmembrane</keyword>
<evidence type="ECO:0000256" key="8">
    <source>
        <dbReference type="SAM" id="MobiDB-lite"/>
    </source>
</evidence>
<dbReference type="GO" id="GO:0005351">
    <property type="term" value="F:carbohydrate:proton symporter activity"/>
    <property type="evidence" value="ECO:0007669"/>
    <property type="project" value="TreeGrafter"/>
</dbReference>
<dbReference type="InterPro" id="IPR050360">
    <property type="entry name" value="MFS_Sugar_Transporters"/>
</dbReference>
<dbReference type="PANTHER" id="PTHR48022:SF26">
    <property type="entry name" value="MAJOR FACILITATOR SUPERFAMILY (MFS) PROFILE DOMAIN-CONTAINING PROTEIN-RELATED"/>
    <property type="match status" value="1"/>
</dbReference>
<organism evidence="11 12">
    <name type="scientific">Cyphellophora attinorum</name>
    <dbReference type="NCBI Taxonomy" id="1664694"/>
    <lineage>
        <taxon>Eukaryota</taxon>
        <taxon>Fungi</taxon>
        <taxon>Dikarya</taxon>
        <taxon>Ascomycota</taxon>
        <taxon>Pezizomycotina</taxon>
        <taxon>Eurotiomycetes</taxon>
        <taxon>Chaetothyriomycetidae</taxon>
        <taxon>Chaetothyriales</taxon>
        <taxon>Cyphellophoraceae</taxon>
        <taxon>Cyphellophora</taxon>
    </lineage>
</organism>